<protein>
    <submittedName>
        <fullName evidence="1">Uncharacterized protein</fullName>
    </submittedName>
</protein>
<dbReference type="AlphaFoldDB" id="A0A6A6ELB1"/>
<proteinExistence type="predicted"/>
<reference evidence="1" key="1">
    <citation type="journal article" date="2020" name="Stud. Mycol.">
        <title>101 Dothideomycetes genomes: a test case for predicting lifestyles and emergence of pathogens.</title>
        <authorList>
            <person name="Haridas S."/>
            <person name="Albert R."/>
            <person name="Binder M."/>
            <person name="Bloem J."/>
            <person name="Labutti K."/>
            <person name="Salamov A."/>
            <person name="Andreopoulos B."/>
            <person name="Baker S."/>
            <person name="Barry K."/>
            <person name="Bills G."/>
            <person name="Bluhm B."/>
            <person name="Cannon C."/>
            <person name="Castanera R."/>
            <person name="Culley D."/>
            <person name="Daum C."/>
            <person name="Ezra D."/>
            <person name="Gonzalez J."/>
            <person name="Henrissat B."/>
            <person name="Kuo A."/>
            <person name="Liang C."/>
            <person name="Lipzen A."/>
            <person name="Lutzoni F."/>
            <person name="Magnuson J."/>
            <person name="Mondo S."/>
            <person name="Nolan M."/>
            <person name="Ohm R."/>
            <person name="Pangilinan J."/>
            <person name="Park H.-J."/>
            <person name="Ramirez L."/>
            <person name="Alfaro M."/>
            <person name="Sun H."/>
            <person name="Tritt A."/>
            <person name="Yoshinaga Y."/>
            <person name="Zwiers L.-H."/>
            <person name="Turgeon B."/>
            <person name="Goodwin S."/>
            <person name="Spatafora J."/>
            <person name="Crous P."/>
            <person name="Grigoriev I."/>
        </authorList>
    </citation>
    <scope>NUCLEOTIDE SEQUENCE</scope>
    <source>
        <strain evidence="1">CBS 207.26</strain>
    </source>
</reference>
<sequence length="162" mass="18036">MTGKYKTTGRYRNEAHIVHRQSASLSRDFTSDEAGYAPLVASFTPHTSILPRVKLVMTTEIRDTGEAETDMVTRRAVSLSSGFPPNKETMFQMQGQSRRLMRYECGWIYCGTGHKFCTTSVRQNGPSGVAKVLITYKTQYFVNPPSAAITAAQRSLILSRSS</sequence>
<dbReference type="Proteomes" id="UP000800200">
    <property type="component" value="Unassembled WGS sequence"/>
</dbReference>
<evidence type="ECO:0000313" key="2">
    <source>
        <dbReference type="Proteomes" id="UP000800200"/>
    </source>
</evidence>
<organism evidence="1 2">
    <name type="scientific">Zopfia rhizophila CBS 207.26</name>
    <dbReference type="NCBI Taxonomy" id="1314779"/>
    <lineage>
        <taxon>Eukaryota</taxon>
        <taxon>Fungi</taxon>
        <taxon>Dikarya</taxon>
        <taxon>Ascomycota</taxon>
        <taxon>Pezizomycotina</taxon>
        <taxon>Dothideomycetes</taxon>
        <taxon>Dothideomycetes incertae sedis</taxon>
        <taxon>Zopfiaceae</taxon>
        <taxon>Zopfia</taxon>
    </lineage>
</organism>
<gene>
    <name evidence="1" type="ORF">K469DRAFT_345463</name>
</gene>
<keyword evidence="2" id="KW-1185">Reference proteome</keyword>
<accession>A0A6A6ELB1</accession>
<dbReference type="EMBL" id="ML994616">
    <property type="protein sequence ID" value="KAF2191945.1"/>
    <property type="molecule type" value="Genomic_DNA"/>
</dbReference>
<evidence type="ECO:0000313" key="1">
    <source>
        <dbReference type="EMBL" id="KAF2191945.1"/>
    </source>
</evidence>
<name>A0A6A6ELB1_9PEZI</name>